<evidence type="ECO:0000313" key="10">
    <source>
        <dbReference type="EMBL" id="KHJ87427.1"/>
    </source>
</evidence>
<dbReference type="GO" id="GO:0008289">
    <property type="term" value="F:lipid binding"/>
    <property type="evidence" value="ECO:0007669"/>
    <property type="project" value="UniProtKB-KW"/>
</dbReference>
<protein>
    <recommendedName>
        <fullName evidence="3">Fatty-acid and retinol-binding protein 1</fullName>
    </recommendedName>
</protein>
<evidence type="ECO:0000256" key="4">
    <source>
        <dbReference type="ARBA" id="ARBA00022525"/>
    </source>
</evidence>
<feature type="coiled-coil region" evidence="8">
    <location>
        <begin position="173"/>
        <end position="207"/>
    </location>
</feature>
<organism evidence="10 11">
    <name type="scientific">Oesophagostomum dentatum</name>
    <name type="common">Nodular worm</name>
    <dbReference type="NCBI Taxonomy" id="61180"/>
    <lineage>
        <taxon>Eukaryota</taxon>
        <taxon>Metazoa</taxon>
        <taxon>Ecdysozoa</taxon>
        <taxon>Nematoda</taxon>
        <taxon>Chromadorea</taxon>
        <taxon>Rhabditida</taxon>
        <taxon>Rhabditina</taxon>
        <taxon>Rhabditomorpha</taxon>
        <taxon>Strongyloidea</taxon>
        <taxon>Strongylidae</taxon>
        <taxon>Oesophagostomum</taxon>
    </lineage>
</organism>
<keyword evidence="5 9" id="KW-0732">Signal</keyword>
<evidence type="ECO:0000313" key="11">
    <source>
        <dbReference type="Proteomes" id="UP000053660"/>
    </source>
</evidence>
<feature type="chain" id="PRO_5012475163" description="Fatty-acid and retinol-binding protein 1" evidence="9">
    <location>
        <begin position="16"/>
        <end position="241"/>
    </location>
</feature>
<evidence type="ECO:0000256" key="9">
    <source>
        <dbReference type="SAM" id="SignalP"/>
    </source>
</evidence>
<feature type="signal peptide" evidence="9">
    <location>
        <begin position="1"/>
        <end position="15"/>
    </location>
</feature>
<dbReference type="OrthoDB" id="5786599at2759"/>
<dbReference type="AlphaFoldDB" id="A0A0B1SV58"/>
<gene>
    <name evidence="10" type="ORF">OESDEN_12800</name>
</gene>
<dbReference type="Gene3D" id="1.20.120.1100">
    <property type="match status" value="1"/>
</dbReference>
<evidence type="ECO:0000256" key="3">
    <source>
        <dbReference type="ARBA" id="ARBA00017453"/>
    </source>
</evidence>
<proteinExistence type="inferred from homology"/>
<sequence>MKFVLLSVLFVAATAVPRAFLTLEMLDKIIDKIMEHKEKIPELMRTQIETATEEEKRQFVRFVNKLHRGKITTEVGSAEELVKLIEKEAPLVGAKARILHEDYKKRFSKLTREAQDFLSKWEIIWFKNLQKLRTDRKEFIDEMIKLIPTYLNELQTFDEKTWKSFEEQFPEQMKFWKENKDKLEQFKKALENMTEEEKAKLEELGEKMKNMKPEDLPKDKEAFERFMNMGLDKLLPAEALQ</sequence>
<evidence type="ECO:0000256" key="8">
    <source>
        <dbReference type="SAM" id="Coils"/>
    </source>
</evidence>
<comment type="subcellular location">
    <subcellularLocation>
        <location evidence="1">Secreted</location>
    </subcellularLocation>
</comment>
<dbReference type="Pfam" id="PF05823">
    <property type="entry name" value="Gp-FAR-1"/>
    <property type="match status" value="1"/>
</dbReference>
<accession>A0A0B1SV58</accession>
<evidence type="ECO:0000256" key="5">
    <source>
        <dbReference type="ARBA" id="ARBA00022729"/>
    </source>
</evidence>
<reference evidence="10 11" key="1">
    <citation type="submission" date="2014-03" db="EMBL/GenBank/DDBJ databases">
        <title>Draft genome of the hookworm Oesophagostomum dentatum.</title>
        <authorList>
            <person name="Mitreva M."/>
        </authorList>
    </citation>
    <scope>NUCLEOTIDE SEQUENCE [LARGE SCALE GENOMIC DNA]</scope>
    <source>
        <strain evidence="10 11">OD-Hann</strain>
    </source>
</reference>
<keyword evidence="6 8" id="KW-0175">Coiled coil</keyword>
<evidence type="ECO:0000256" key="1">
    <source>
        <dbReference type="ARBA" id="ARBA00004613"/>
    </source>
</evidence>
<evidence type="ECO:0000256" key="6">
    <source>
        <dbReference type="ARBA" id="ARBA00023054"/>
    </source>
</evidence>
<comment type="similarity">
    <text evidence="2">Belongs to the fatty-acid and retinol-binding protein (FARBP) family.</text>
</comment>
<evidence type="ECO:0000256" key="7">
    <source>
        <dbReference type="ARBA" id="ARBA00023121"/>
    </source>
</evidence>
<dbReference type="InterPro" id="IPR008632">
    <property type="entry name" value="Gp-FAR-1"/>
</dbReference>
<dbReference type="Proteomes" id="UP000053660">
    <property type="component" value="Unassembled WGS sequence"/>
</dbReference>
<dbReference type="PANTHER" id="PTHR31418">
    <property type="entry name" value="FATTY-ACID AND RETINOL-BINDING PROTEIN 1"/>
    <property type="match status" value="1"/>
</dbReference>
<keyword evidence="7" id="KW-0446">Lipid-binding</keyword>
<dbReference type="EMBL" id="KN557787">
    <property type="protein sequence ID" value="KHJ87427.1"/>
    <property type="molecule type" value="Genomic_DNA"/>
</dbReference>
<name>A0A0B1SV58_OESDE</name>
<keyword evidence="4" id="KW-0964">Secreted</keyword>
<evidence type="ECO:0000256" key="2">
    <source>
        <dbReference type="ARBA" id="ARBA00006648"/>
    </source>
</evidence>
<dbReference type="GO" id="GO:0005576">
    <property type="term" value="C:extracellular region"/>
    <property type="evidence" value="ECO:0007669"/>
    <property type="project" value="UniProtKB-SubCell"/>
</dbReference>
<keyword evidence="11" id="KW-1185">Reference proteome</keyword>
<dbReference type="PANTHER" id="PTHR31418:SF7">
    <property type="entry name" value="FATTY-ACID AND RETINOL-BINDING PROTEIN 1"/>
    <property type="match status" value="1"/>
</dbReference>